<organism evidence="10">
    <name type="scientific">viral metagenome</name>
    <dbReference type="NCBI Taxonomy" id="1070528"/>
    <lineage>
        <taxon>unclassified sequences</taxon>
        <taxon>metagenomes</taxon>
        <taxon>organismal metagenomes</taxon>
    </lineage>
</organism>
<evidence type="ECO:0000256" key="5">
    <source>
        <dbReference type="ARBA" id="ARBA00023235"/>
    </source>
</evidence>
<dbReference type="EC" id="5.6.2.4" evidence="7"/>
<proteinExistence type="predicted"/>
<comment type="catalytic activity">
    <reaction evidence="6">
        <text>Couples ATP hydrolysis with the unwinding of duplex DNA by translocating in the 3'-5' direction.</text>
        <dbReference type="EC" id="5.6.2.4"/>
    </reaction>
</comment>
<name>A0A6C0KVV9_9ZZZZ</name>
<dbReference type="Pfam" id="PF13361">
    <property type="entry name" value="UvrD_C"/>
    <property type="match status" value="2"/>
</dbReference>
<evidence type="ECO:0000256" key="4">
    <source>
        <dbReference type="ARBA" id="ARBA00022840"/>
    </source>
</evidence>
<dbReference type="GO" id="GO:0005524">
    <property type="term" value="F:ATP binding"/>
    <property type="evidence" value="ECO:0007669"/>
    <property type="project" value="UniProtKB-KW"/>
</dbReference>
<dbReference type="GO" id="GO:0016787">
    <property type="term" value="F:hydrolase activity"/>
    <property type="evidence" value="ECO:0007669"/>
    <property type="project" value="UniProtKB-KW"/>
</dbReference>
<dbReference type="SUPFAM" id="SSF52540">
    <property type="entry name" value="P-loop containing nucleoside triphosphate hydrolases"/>
    <property type="match status" value="1"/>
</dbReference>
<sequence length="780" mass="90867">METHVIQFKKRPLSLNTQQAEIVKYEPCTNIRVLASAGSGKTTTITARIAYLIQHHKVREDSIFLTTFSRNASDTMKERIDTLIGPTRVYAGTFHALANQILKEKDPDRLKDLYHVDELPHKFLEFLTSDKGRQWVGRLHYLIIDEFQDINEIQYEIIKRLHHPGAYLTIVGDDAQNIYTWRGSCVDYILDFHRKVRNVVDFQLSINYRSTEAIVAVANSIMRHIPTLPHKERMTATAEAGDKPEVRYFYRSGDERNYIHNRILELRKENPTTTIAILSKFNSVLYSYEETLIREGVEVSMGQRDETHYQQNPVTLCTLHSAKGLEWDHVFFVRLNDDVFPQKKDDESLLQERRLFYVGVTRARKTLTLTYSKGEHSLSRFVREVHRPLLTWFSATQYRLSSNEFEGKSRSLRSAIESLQGEDFRFLKEHDLALPAWIKAKTYSEILKPRPLFPIGENWRLPEWVSQKDLQTEWSHFLKAYILRQIGMFRAESGGSTDPVASDVVWTIKIAAEDAVFFDENQTTIERMVRYLFPLAGEPLHTPPQITYQDILESLTFLFPTKTWDHPSIIHIVQIIHKIRTTLYNLRYVDYRMDLLRFASIPYSPPQEYRCDLIRAWFKTTQSKIPSINLLPELYLMGGAHTVRQGRNLLFYRQPGPKEWATVRDYLVRLETDIIQNWVINAEHILARVQYEDEEISATADILIDNSLVQIQPGSSATDLKRLEILVELFATAHLMRKSNYTVNTVVLFQPLSGLWLEMDISTWDGQTLDTYLRSKIAKD</sequence>
<feature type="domain" description="UvrD-like helicase ATP-binding" evidence="9">
    <location>
        <begin position="14"/>
        <end position="211"/>
    </location>
</feature>
<dbReference type="AlphaFoldDB" id="A0A6C0KVV9"/>
<keyword evidence="3" id="KW-0347">Helicase</keyword>
<keyword evidence="4" id="KW-0067">ATP-binding</keyword>
<dbReference type="GO" id="GO:0043138">
    <property type="term" value="F:3'-5' DNA helicase activity"/>
    <property type="evidence" value="ECO:0007669"/>
    <property type="project" value="UniProtKB-EC"/>
</dbReference>
<dbReference type="CDD" id="cd18807">
    <property type="entry name" value="SF1_C_UvrD"/>
    <property type="match status" value="1"/>
</dbReference>
<evidence type="ECO:0000256" key="7">
    <source>
        <dbReference type="ARBA" id="ARBA00034808"/>
    </source>
</evidence>
<evidence type="ECO:0000256" key="6">
    <source>
        <dbReference type="ARBA" id="ARBA00034617"/>
    </source>
</evidence>
<evidence type="ECO:0000313" key="10">
    <source>
        <dbReference type="EMBL" id="QHU21729.1"/>
    </source>
</evidence>
<evidence type="ECO:0000256" key="2">
    <source>
        <dbReference type="ARBA" id="ARBA00022801"/>
    </source>
</evidence>
<dbReference type="GO" id="GO:0000725">
    <property type="term" value="P:recombinational repair"/>
    <property type="evidence" value="ECO:0007669"/>
    <property type="project" value="TreeGrafter"/>
</dbReference>
<dbReference type="EMBL" id="MN740992">
    <property type="protein sequence ID" value="QHU21729.1"/>
    <property type="molecule type" value="Genomic_DNA"/>
</dbReference>
<keyword evidence="2" id="KW-0378">Hydrolase</keyword>
<comment type="catalytic activity">
    <reaction evidence="8">
        <text>ATP + H2O = ADP + phosphate + H(+)</text>
        <dbReference type="Rhea" id="RHEA:13065"/>
        <dbReference type="ChEBI" id="CHEBI:15377"/>
        <dbReference type="ChEBI" id="CHEBI:15378"/>
        <dbReference type="ChEBI" id="CHEBI:30616"/>
        <dbReference type="ChEBI" id="CHEBI:43474"/>
        <dbReference type="ChEBI" id="CHEBI:456216"/>
        <dbReference type="EC" id="5.6.2.4"/>
    </reaction>
</comment>
<evidence type="ECO:0000256" key="1">
    <source>
        <dbReference type="ARBA" id="ARBA00022741"/>
    </source>
</evidence>
<keyword evidence="1" id="KW-0547">Nucleotide-binding</keyword>
<dbReference type="InterPro" id="IPR000212">
    <property type="entry name" value="DNA_helicase_UvrD/REP"/>
</dbReference>
<dbReference type="InterPro" id="IPR014016">
    <property type="entry name" value="UvrD-like_ATP-bd"/>
</dbReference>
<evidence type="ECO:0000259" key="9">
    <source>
        <dbReference type="PROSITE" id="PS51198"/>
    </source>
</evidence>
<dbReference type="PROSITE" id="PS51198">
    <property type="entry name" value="UVRD_HELICASE_ATP_BIND"/>
    <property type="match status" value="1"/>
</dbReference>
<evidence type="ECO:0000256" key="8">
    <source>
        <dbReference type="ARBA" id="ARBA00048988"/>
    </source>
</evidence>
<reference evidence="10" key="1">
    <citation type="journal article" date="2020" name="Nature">
        <title>Giant virus diversity and host interactions through global metagenomics.</title>
        <authorList>
            <person name="Schulz F."/>
            <person name="Roux S."/>
            <person name="Paez-Espino D."/>
            <person name="Jungbluth S."/>
            <person name="Walsh D.A."/>
            <person name="Denef V.J."/>
            <person name="McMahon K.D."/>
            <person name="Konstantinidis K.T."/>
            <person name="Eloe-Fadrosh E.A."/>
            <person name="Kyrpides N.C."/>
            <person name="Woyke T."/>
        </authorList>
    </citation>
    <scope>NUCLEOTIDE SEQUENCE</scope>
    <source>
        <strain evidence="10">GVMAG-S-3300013286-35</strain>
    </source>
</reference>
<protein>
    <recommendedName>
        <fullName evidence="7">DNA 3'-5' helicase</fullName>
        <ecNumber evidence="7">5.6.2.4</ecNumber>
    </recommendedName>
</protein>
<dbReference type="PANTHER" id="PTHR11070:SF2">
    <property type="entry name" value="ATP-DEPENDENT DNA HELICASE SRS2"/>
    <property type="match status" value="1"/>
</dbReference>
<accession>A0A6C0KVV9</accession>
<dbReference type="CDD" id="cd17932">
    <property type="entry name" value="DEXQc_UvrD"/>
    <property type="match status" value="1"/>
</dbReference>
<dbReference type="Gene3D" id="3.40.50.300">
    <property type="entry name" value="P-loop containing nucleotide triphosphate hydrolases"/>
    <property type="match status" value="3"/>
</dbReference>
<dbReference type="GO" id="GO:0003677">
    <property type="term" value="F:DNA binding"/>
    <property type="evidence" value="ECO:0007669"/>
    <property type="project" value="InterPro"/>
</dbReference>
<dbReference type="Pfam" id="PF00580">
    <property type="entry name" value="UvrD-helicase"/>
    <property type="match status" value="2"/>
</dbReference>
<keyword evidence="5" id="KW-0413">Isomerase</keyword>
<evidence type="ECO:0000256" key="3">
    <source>
        <dbReference type="ARBA" id="ARBA00022806"/>
    </source>
</evidence>
<dbReference type="PANTHER" id="PTHR11070">
    <property type="entry name" value="UVRD / RECB / PCRA DNA HELICASE FAMILY MEMBER"/>
    <property type="match status" value="1"/>
</dbReference>
<dbReference type="InterPro" id="IPR027417">
    <property type="entry name" value="P-loop_NTPase"/>
</dbReference>
<dbReference type="InterPro" id="IPR014017">
    <property type="entry name" value="DNA_helicase_UvrD-like_C"/>
</dbReference>